<evidence type="ECO:0000313" key="2">
    <source>
        <dbReference type="Proteomes" id="UP000313359"/>
    </source>
</evidence>
<name>A0A5C2S761_9APHY</name>
<sequence>MPAVIPRHFNQYSPAEHIIICSRMDMRTLLNLRCASRLTMYAIAAMQRLLLERLCGWYLPAAPSFLNTLGRVRGFIGGDVAASFIMRQVPPHSAQLEIYVGEDGWAELMQELSDKQGCAQGAMLQAEDSEHGDWMVRAALESVVPFFSPRGCQLWLFEAATSDPLAPIACRPSTPHLAYINPFYFGAGYPFLTMARRGLVADLPVGVPPEDIQEKWEEWGVDVRLSAGEWLEYRHLVCASSIGLCPSQVRGWADGNAMHCRMLPLGCEELDTTVLWRLARRKCGVGCRGAEGDPNVYRLPVNDKYVELPVPV</sequence>
<keyword evidence="2" id="KW-1185">Reference proteome</keyword>
<reference evidence="1" key="1">
    <citation type="journal article" date="2018" name="Genome Biol. Evol.">
        <title>Genomics and development of Lentinus tigrinus, a white-rot wood-decaying mushroom with dimorphic fruiting bodies.</title>
        <authorList>
            <person name="Wu B."/>
            <person name="Xu Z."/>
            <person name="Knudson A."/>
            <person name="Carlson A."/>
            <person name="Chen N."/>
            <person name="Kovaka S."/>
            <person name="LaButti K."/>
            <person name="Lipzen A."/>
            <person name="Pennachio C."/>
            <person name="Riley R."/>
            <person name="Schakwitz W."/>
            <person name="Umezawa K."/>
            <person name="Ohm R.A."/>
            <person name="Grigoriev I.V."/>
            <person name="Nagy L.G."/>
            <person name="Gibbons J."/>
            <person name="Hibbett D."/>
        </authorList>
    </citation>
    <scope>NUCLEOTIDE SEQUENCE [LARGE SCALE GENOMIC DNA]</scope>
    <source>
        <strain evidence="1">ALCF2SS1-6</strain>
    </source>
</reference>
<proteinExistence type="predicted"/>
<evidence type="ECO:0000313" key="1">
    <source>
        <dbReference type="EMBL" id="RPD59560.1"/>
    </source>
</evidence>
<accession>A0A5C2S761</accession>
<protein>
    <submittedName>
        <fullName evidence="1">Uncharacterized protein</fullName>
    </submittedName>
</protein>
<dbReference type="EMBL" id="ML122269">
    <property type="protein sequence ID" value="RPD59560.1"/>
    <property type="molecule type" value="Genomic_DNA"/>
</dbReference>
<gene>
    <name evidence="1" type="ORF">L227DRAFT_611795</name>
</gene>
<dbReference type="Proteomes" id="UP000313359">
    <property type="component" value="Unassembled WGS sequence"/>
</dbReference>
<dbReference type="OrthoDB" id="2757384at2759"/>
<dbReference type="AlphaFoldDB" id="A0A5C2S761"/>
<organism evidence="1 2">
    <name type="scientific">Lentinus tigrinus ALCF2SS1-6</name>
    <dbReference type="NCBI Taxonomy" id="1328759"/>
    <lineage>
        <taxon>Eukaryota</taxon>
        <taxon>Fungi</taxon>
        <taxon>Dikarya</taxon>
        <taxon>Basidiomycota</taxon>
        <taxon>Agaricomycotina</taxon>
        <taxon>Agaricomycetes</taxon>
        <taxon>Polyporales</taxon>
        <taxon>Polyporaceae</taxon>
        <taxon>Lentinus</taxon>
    </lineage>
</organism>